<dbReference type="Pfam" id="PF13580">
    <property type="entry name" value="SIS_2"/>
    <property type="match status" value="1"/>
</dbReference>
<dbReference type="PANTHER" id="PTHR30390">
    <property type="entry name" value="SEDOHEPTULOSE 7-PHOSPHATE ISOMERASE / DNAA INITIATOR-ASSOCIATING FACTOR FOR REPLICATION INITIATION"/>
    <property type="match status" value="1"/>
</dbReference>
<dbReference type="GO" id="GO:1901135">
    <property type="term" value="P:carbohydrate derivative metabolic process"/>
    <property type="evidence" value="ECO:0007669"/>
    <property type="project" value="InterPro"/>
</dbReference>
<dbReference type="OMA" id="SHMATDY"/>
<name>A0A395V6A4_9FIRM</name>
<dbReference type="InterPro" id="IPR050099">
    <property type="entry name" value="SIS_GmhA/DiaA_subfam"/>
</dbReference>
<dbReference type="RefSeq" id="WP_014078400.1">
    <property type="nucleotide sequence ID" value="NZ_DBFVHP010000035.1"/>
</dbReference>
<comment type="caution">
    <text evidence="2">The sequence shown here is derived from an EMBL/GenBank/DDBJ whole genome shotgun (WGS) entry which is preliminary data.</text>
</comment>
<dbReference type="GeneID" id="93722074"/>
<dbReference type="PROSITE" id="PS51464">
    <property type="entry name" value="SIS"/>
    <property type="match status" value="1"/>
</dbReference>
<dbReference type="InterPro" id="IPR035461">
    <property type="entry name" value="GmhA/DiaA"/>
</dbReference>
<accession>A0A395V6A4</accession>
<reference evidence="2 3" key="1">
    <citation type="submission" date="2018-08" db="EMBL/GenBank/DDBJ databases">
        <title>A genome reference for cultivated species of the human gut microbiota.</title>
        <authorList>
            <person name="Zou Y."/>
            <person name="Xue W."/>
            <person name="Luo G."/>
        </authorList>
    </citation>
    <scope>NUCLEOTIDE SEQUENCE [LARGE SCALE GENOMIC DNA]</scope>
    <source>
        <strain evidence="2 3">AF22-12AC</strain>
    </source>
</reference>
<dbReference type="EMBL" id="QRVL01000018">
    <property type="protein sequence ID" value="RGS37154.1"/>
    <property type="molecule type" value="Genomic_DNA"/>
</dbReference>
<dbReference type="InterPro" id="IPR046348">
    <property type="entry name" value="SIS_dom_sf"/>
</dbReference>
<dbReference type="AlphaFoldDB" id="A0A395V6A4"/>
<evidence type="ECO:0000313" key="2">
    <source>
        <dbReference type="EMBL" id="RGS37154.1"/>
    </source>
</evidence>
<organism evidence="2 3">
    <name type="scientific">Roseburia hominis</name>
    <dbReference type="NCBI Taxonomy" id="301301"/>
    <lineage>
        <taxon>Bacteria</taxon>
        <taxon>Bacillati</taxon>
        <taxon>Bacillota</taxon>
        <taxon>Clostridia</taxon>
        <taxon>Lachnospirales</taxon>
        <taxon>Lachnospiraceae</taxon>
        <taxon>Roseburia</taxon>
    </lineage>
</organism>
<dbReference type="InterPro" id="IPR001347">
    <property type="entry name" value="SIS_dom"/>
</dbReference>
<protein>
    <submittedName>
        <fullName evidence="2">SIS domain-containing protein</fullName>
    </submittedName>
</protein>
<evidence type="ECO:0000313" key="3">
    <source>
        <dbReference type="Proteomes" id="UP000266172"/>
    </source>
</evidence>
<dbReference type="GO" id="GO:0097367">
    <property type="term" value="F:carbohydrate derivative binding"/>
    <property type="evidence" value="ECO:0007669"/>
    <property type="project" value="InterPro"/>
</dbReference>
<dbReference type="SUPFAM" id="SSF53697">
    <property type="entry name" value="SIS domain"/>
    <property type="match status" value="1"/>
</dbReference>
<gene>
    <name evidence="2" type="ORF">DWX93_14800</name>
</gene>
<evidence type="ECO:0000259" key="1">
    <source>
        <dbReference type="PROSITE" id="PS51464"/>
    </source>
</evidence>
<dbReference type="Proteomes" id="UP000266172">
    <property type="component" value="Unassembled WGS sequence"/>
</dbReference>
<dbReference type="Gene3D" id="3.40.50.10490">
    <property type="entry name" value="Glucose-6-phosphate isomerase like protein, domain 1"/>
    <property type="match status" value="1"/>
</dbReference>
<sequence length="190" mass="21337">MIRDSYLKQIVELLDNIRFSGENGLDNTSYTESMELLTRQFEKVRAGKGRVFFIGNGGSAAIASHMTADFMKNGDMRTYSLYDNAVLTCLGNDYGYEHVFSKQLESLIEEGDLLVCISSSGNSENIIRAIKTAKEHGAYVITFTGFDADNKARAMGNFNVHVPVRQYGMVESIHNMMLQQIVDMLHENKK</sequence>
<proteinExistence type="predicted"/>
<feature type="domain" description="SIS" evidence="1">
    <location>
        <begin position="40"/>
        <end position="190"/>
    </location>
</feature>
<dbReference type="CDD" id="cd05006">
    <property type="entry name" value="SIS_GmhA"/>
    <property type="match status" value="1"/>
</dbReference>